<evidence type="ECO:0008006" key="4">
    <source>
        <dbReference type="Google" id="ProtNLM"/>
    </source>
</evidence>
<dbReference type="PANTHER" id="PTHR48191">
    <property type="entry name" value="PROTEIN HHL1 CHLOROPLASTIC"/>
    <property type="match status" value="1"/>
</dbReference>
<dbReference type="Proteomes" id="UP000315295">
    <property type="component" value="Unassembled WGS sequence"/>
</dbReference>
<organism evidence="2 3">
    <name type="scientific">Malus baccata</name>
    <name type="common">Siberian crab apple</name>
    <name type="synonym">Pyrus baccata</name>
    <dbReference type="NCBI Taxonomy" id="106549"/>
    <lineage>
        <taxon>Eukaryota</taxon>
        <taxon>Viridiplantae</taxon>
        <taxon>Streptophyta</taxon>
        <taxon>Embryophyta</taxon>
        <taxon>Tracheophyta</taxon>
        <taxon>Spermatophyta</taxon>
        <taxon>Magnoliopsida</taxon>
        <taxon>eudicotyledons</taxon>
        <taxon>Gunneridae</taxon>
        <taxon>Pentapetalae</taxon>
        <taxon>rosids</taxon>
        <taxon>fabids</taxon>
        <taxon>Rosales</taxon>
        <taxon>Rosaceae</taxon>
        <taxon>Amygdaloideae</taxon>
        <taxon>Maleae</taxon>
        <taxon>Malus</taxon>
    </lineage>
</organism>
<keyword evidence="3" id="KW-1185">Reference proteome</keyword>
<reference evidence="2 3" key="1">
    <citation type="journal article" date="2019" name="G3 (Bethesda)">
        <title>Sequencing of a Wild Apple (Malus baccata) Genome Unravels the Differences Between Cultivated and Wild Apple Species Regarding Disease Resistance and Cold Tolerance.</title>
        <authorList>
            <person name="Chen X."/>
        </authorList>
    </citation>
    <scope>NUCLEOTIDE SEQUENCE [LARGE SCALE GENOMIC DNA]</scope>
    <source>
        <strain evidence="3">cv. Shandingzi</strain>
        <tissue evidence="2">Leaves</tissue>
    </source>
</reference>
<dbReference type="EMBL" id="VIEB01000486">
    <property type="protein sequence ID" value="TQD89217.1"/>
    <property type="molecule type" value="Genomic_DNA"/>
</dbReference>
<accession>A0A540LRX2</accession>
<evidence type="ECO:0000256" key="1">
    <source>
        <dbReference type="SAM" id="MobiDB-lite"/>
    </source>
</evidence>
<dbReference type="STRING" id="106549.A0A540LRX2"/>
<dbReference type="InterPro" id="IPR045388">
    <property type="entry name" value="HHL1-like"/>
</dbReference>
<sequence>MEVGLSLNAAVRLPLSSSRTHEDGLVRHSLVSTKTTTQKAAEQRQVRRALVVESKGKRGMMARQFQPKRPPPPAMPKIEDDGNPRFVVFIRMANVYLWYPLSVISGGTTAKIMIAAKDNFLGKYIYKDTLARNLAAVIYRDEKEIQKTAFKQYRVLRSATDFRYGYKIVENGNMRAALSTSDVIELPTKDKLKTTFDKVKDFFGDAKESFGKLTTLNLSESQESEGKTEEQGKQHSNLRLPASVPFPLT</sequence>
<evidence type="ECO:0000313" key="3">
    <source>
        <dbReference type="Proteomes" id="UP000315295"/>
    </source>
</evidence>
<comment type="caution">
    <text evidence="2">The sequence shown here is derived from an EMBL/GenBank/DDBJ whole genome shotgun (WGS) entry which is preliminary data.</text>
</comment>
<proteinExistence type="predicted"/>
<feature type="region of interest" description="Disordered" evidence="1">
    <location>
        <begin position="24"/>
        <end position="45"/>
    </location>
</feature>
<feature type="compositionally biased region" description="Basic and acidic residues" evidence="1">
    <location>
        <begin position="224"/>
        <end position="233"/>
    </location>
</feature>
<gene>
    <name evidence="2" type="ORF">C1H46_025210</name>
</gene>
<feature type="region of interest" description="Disordered" evidence="1">
    <location>
        <begin position="217"/>
        <end position="249"/>
    </location>
</feature>
<dbReference type="AlphaFoldDB" id="A0A540LRX2"/>
<dbReference type="Pfam" id="PF20133">
    <property type="entry name" value="HHL1-like"/>
    <property type="match status" value="1"/>
</dbReference>
<feature type="compositionally biased region" description="Polar residues" evidence="1">
    <location>
        <begin position="30"/>
        <end position="40"/>
    </location>
</feature>
<name>A0A540LRX2_MALBA</name>
<protein>
    <recommendedName>
        <fullName evidence="4">Protein HHL1, chloroplastic</fullName>
    </recommendedName>
</protein>
<evidence type="ECO:0000313" key="2">
    <source>
        <dbReference type="EMBL" id="TQD89217.1"/>
    </source>
</evidence>
<dbReference type="PANTHER" id="PTHR48191:SF2">
    <property type="entry name" value="PROTEIN HHL1, CHLOROPLASTIC"/>
    <property type="match status" value="1"/>
</dbReference>